<dbReference type="GO" id="GO:0004860">
    <property type="term" value="F:protein kinase inhibitor activity"/>
    <property type="evidence" value="ECO:0007669"/>
    <property type="project" value="UniProtKB-KW"/>
</dbReference>
<evidence type="ECO:0000256" key="1">
    <source>
        <dbReference type="ARBA" id="ARBA00023013"/>
    </source>
</evidence>
<evidence type="ECO:0000313" key="4">
    <source>
        <dbReference type="Proteomes" id="UP000077755"/>
    </source>
</evidence>
<proteinExistence type="predicted"/>
<organism evidence="3 4">
    <name type="scientific">Daucus carota subsp. sativus</name>
    <name type="common">Carrot</name>
    <dbReference type="NCBI Taxonomy" id="79200"/>
    <lineage>
        <taxon>Eukaryota</taxon>
        <taxon>Viridiplantae</taxon>
        <taxon>Streptophyta</taxon>
        <taxon>Embryophyta</taxon>
        <taxon>Tracheophyta</taxon>
        <taxon>Spermatophyta</taxon>
        <taxon>Magnoliopsida</taxon>
        <taxon>eudicotyledons</taxon>
        <taxon>Gunneridae</taxon>
        <taxon>Pentapetalae</taxon>
        <taxon>asterids</taxon>
        <taxon>campanulids</taxon>
        <taxon>Apiales</taxon>
        <taxon>Apiaceae</taxon>
        <taxon>Apioideae</taxon>
        <taxon>Scandiceae</taxon>
        <taxon>Daucinae</taxon>
        <taxon>Daucus</taxon>
        <taxon>Daucus sect. Daucus</taxon>
    </lineage>
</organism>
<dbReference type="GO" id="GO:0005634">
    <property type="term" value="C:nucleus"/>
    <property type="evidence" value="ECO:0007669"/>
    <property type="project" value="TreeGrafter"/>
</dbReference>
<sequence>MGILNTSELLLSEECSFLSRPLLDFEQGSQHDHRKIFTQEKDFDKFEENLLKLEVKLPRRGEIEVEQDNGGCRTPTSTEQKIPTMICPSAPRKARPVPSRKRRATSSCRILLDFSSEVESMFPEAVLADLGKKIKRVRTTR</sequence>
<dbReference type="PANTHER" id="PTHR33142">
    <property type="entry name" value="CYCLIN-DEPENDENT PROTEIN KINASE INHIBITOR SMR13"/>
    <property type="match status" value="1"/>
</dbReference>
<accession>A0A161Y6T8</accession>
<protein>
    <submittedName>
        <fullName evidence="3">Uncharacterized protein</fullName>
    </submittedName>
</protein>
<name>A0A161Y6T8_DAUCS</name>
<dbReference type="Proteomes" id="UP000077755">
    <property type="component" value="Chromosome 2"/>
</dbReference>
<evidence type="ECO:0000256" key="2">
    <source>
        <dbReference type="ARBA" id="ARBA00023306"/>
    </source>
</evidence>
<dbReference type="GO" id="GO:0032875">
    <property type="term" value="P:regulation of DNA endoreduplication"/>
    <property type="evidence" value="ECO:0007669"/>
    <property type="project" value="InterPro"/>
</dbReference>
<reference evidence="3" key="2">
    <citation type="submission" date="2022-03" db="EMBL/GenBank/DDBJ databases">
        <title>Draft title - Genomic analysis of global carrot germplasm unveils the trajectory of domestication and the origin of high carotenoid orange carrot.</title>
        <authorList>
            <person name="Iorizzo M."/>
            <person name="Ellison S."/>
            <person name="Senalik D."/>
            <person name="Macko-Podgorni A."/>
            <person name="Grzebelus D."/>
            <person name="Bostan H."/>
            <person name="Rolling W."/>
            <person name="Curaba J."/>
            <person name="Simon P."/>
        </authorList>
    </citation>
    <scope>NUCLEOTIDE SEQUENCE</scope>
    <source>
        <tissue evidence="3">Leaf</tissue>
    </source>
</reference>
<keyword evidence="2" id="KW-0131">Cell cycle</keyword>
<dbReference type="EMBL" id="CP093344">
    <property type="protein sequence ID" value="WOG87491.1"/>
    <property type="molecule type" value="Genomic_DNA"/>
</dbReference>
<dbReference type="InterPro" id="IPR040389">
    <property type="entry name" value="SMR"/>
</dbReference>
<dbReference type="PANTHER" id="PTHR33142:SF114">
    <property type="entry name" value="CYCLIN-DEPENDENT PROTEIN KINASE INHIBITOR SMR14"/>
    <property type="match status" value="1"/>
</dbReference>
<keyword evidence="4" id="KW-1185">Reference proteome</keyword>
<keyword evidence="1" id="KW-0649">Protein kinase inhibitor</keyword>
<dbReference type="AlphaFoldDB" id="A0A161Y6T8"/>
<gene>
    <name evidence="3" type="ORF">DCAR_0206719</name>
</gene>
<reference evidence="3" key="1">
    <citation type="journal article" date="2016" name="Nat. Genet.">
        <title>A high-quality carrot genome assembly provides new insights into carotenoid accumulation and asterid genome evolution.</title>
        <authorList>
            <person name="Iorizzo M."/>
            <person name="Ellison S."/>
            <person name="Senalik D."/>
            <person name="Zeng P."/>
            <person name="Satapoomin P."/>
            <person name="Huang J."/>
            <person name="Bowman M."/>
            <person name="Iovene M."/>
            <person name="Sanseverino W."/>
            <person name="Cavagnaro P."/>
            <person name="Yildiz M."/>
            <person name="Macko-Podgorni A."/>
            <person name="Moranska E."/>
            <person name="Grzebelus E."/>
            <person name="Grzebelus D."/>
            <person name="Ashrafi H."/>
            <person name="Zheng Z."/>
            <person name="Cheng S."/>
            <person name="Spooner D."/>
            <person name="Van Deynze A."/>
            <person name="Simon P."/>
        </authorList>
    </citation>
    <scope>NUCLEOTIDE SEQUENCE</scope>
    <source>
        <tissue evidence="3">Leaf</tissue>
    </source>
</reference>
<dbReference type="Gramene" id="KZN05137">
    <property type="protein sequence ID" value="KZN05137"/>
    <property type="gene ID" value="DCAR_005974"/>
</dbReference>
<evidence type="ECO:0000313" key="3">
    <source>
        <dbReference type="EMBL" id="WOG87491.1"/>
    </source>
</evidence>